<dbReference type="PANTHER" id="PTHR42948:SF1">
    <property type="entry name" value="TRANSPORTER"/>
    <property type="match status" value="1"/>
</dbReference>
<dbReference type="PRINTS" id="PR00176">
    <property type="entry name" value="NANEUSMPORT"/>
</dbReference>
<feature type="transmembrane region" description="Helical" evidence="6">
    <location>
        <begin position="92"/>
        <end position="120"/>
    </location>
</feature>
<dbReference type="NCBIfam" id="NF037979">
    <property type="entry name" value="Na_transp"/>
    <property type="match status" value="1"/>
</dbReference>
<accession>A0A1D8S732</accession>
<reference evidence="10" key="2">
    <citation type="submission" date="2016-08" db="EMBL/GenBank/DDBJ databases">
        <title>Discovery of first anaerobic lithoheterotrophic haloarchae widely represented in hypersaline habitats.</title>
        <authorList>
            <person name="Sorokin D.Y."/>
            <person name="Kublanov I.V."/>
            <person name="Roman P."/>
            <person name="Sinninghe Damste J.S."/>
            <person name="Golyshin P.N."/>
            <person name="Rojo D."/>
            <person name="Ciordia S."/>
            <person name="Mena Md.C."/>
            <person name="Ferrer M."/>
            <person name="Smedile F."/>
            <person name="Messina E."/>
            <person name="La Cono V."/>
            <person name="Yakimov M.M."/>
        </authorList>
    </citation>
    <scope>NUCLEOTIDE SEQUENCE [LARGE SCALE GENOMIC DNA]</scope>
    <source>
        <strain evidence="10">HSR6</strain>
    </source>
</reference>
<evidence type="ECO:0000313" key="7">
    <source>
        <dbReference type="EMBL" id="AOW81155.1"/>
    </source>
</evidence>
<dbReference type="CDD" id="cd10336">
    <property type="entry name" value="SLC6sbd_Tyt1-Like"/>
    <property type="match status" value="1"/>
</dbReference>
<feature type="transmembrane region" description="Helical" evidence="6">
    <location>
        <begin position="375"/>
        <end position="396"/>
    </location>
</feature>
<dbReference type="PANTHER" id="PTHR42948">
    <property type="entry name" value="TRANSPORTER"/>
    <property type="match status" value="1"/>
</dbReference>
<dbReference type="InterPro" id="IPR037272">
    <property type="entry name" value="SNS_sf"/>
</dbReference>
<keyword evidence="10" id="KW-1185">Reference proteome</keyword>
<reference evidence="8" key="3">
    <citation type="journal article" date="2017" name="ISME J.">
        <title>Discovery of anaerobic lithoheterotrophic haloarchaea, ubiquitous in hypersaline habitats.</title>
        <authorList>
            <person name="Sorokin D.Y."/>
            <person name="Messina E."/>
            <person name="Smedile F."/>
            <person name="Roman P."/>
            <person name="Damste J.S.S."/>
            <person name="Ciordia S."/>
            <person name="Mena M.C."/>
            <person name="Ferrer M."/>
            <person name="Golyshin P.N."/>
            <person name="Kublanov I.V."/>
            <person name="Samarov N.I."/>
            <person name="Toshchakov S.V."/>
            <person name="La Cono V."/>
            <person name="Yakimov M.M."/>
        </authorList>
    </citation>
    <scope>NUCLEOTIDE SEQUENCE</scope>
    <source>
        <strain evidence="8">HSR6</strain>
    </source>
</reference>
<dbReference type="EMBL" id="CP016804">
    <property type="protein sequence ID" value="APE96498.1"/>
    <property type="molecule type" value="Genomic_DNA"/>
</dbReference>
<feature type="transmembrane region" description="Helical" evidence="6">
    <location>
        <begin position="12"/>
        <end position="33"/>
    </location>
</feature>
<feature type="transmembrane region" description="Helical" evidence="6">
    <location>
        <begin position="417"/>
        <end position="439"/>
    </location>
</feature>
<feature type="transmembrane region" description="Helical" evidence="6">
    <location>
        <begin position="348"/>
        <end position="369"/>
    </location>
</feature>
<gene>
    <name evidence="8" type="ORF">HSR6_2069</name>
    <name evidence="7" type="ORF">HTSR_1993</name>
</gene>
<evidence type="ECO:0000256" key="3">
    <source>
        <dbReference type="ARBA" id="ARBA00022692"/>
    </source>
</evidence>
<feature type="transmembrane region" description="Helical" evidence="6">
    <location>
        <begin position="220"/>
        <end position="245"/>
    </location>
</feature>
<dbReference type="SUPFAM" id="SSF161070">
    <property type="entry name" value="SNF-like"/>
    <property type="match status" value="1"/>
</dbReference>
<dbReference type="OrthoDB" id="99721at2157"/>
<feature type="transmembrane region" description="Helical" evidence="6">
    <location>
        <begin position="140"/>
        <end position="165"/>
    </location>
</feature>
<feature type="transmembrane region" description="Helical" evidence="6">
    <location>
        <begin position="308"/>
        <end position="328"/>
    </location>
</feature>
<proteinExistence type="predicted"/>
<evidence type="ECO:0000256" key="5">
    <source>
        <dbReference type="ARBA" id="ARBA00023136"/>
    </source>
</evidence>
<dbReference type="STRING" id="1873524.HSR6_2069"/>
<accession>A0A1J1AED0</accession>
<evidence type="ECO:0000313" key="8">
    <source>
        <dbReference type="EMBL" id="APE96498.1"/>
    </source>
</evidence>
<sequence>MTEEATTSREEWGTRFGFMMAMIGAMVGAGNIWRMPYTTGMNGGGAFLLAYIILLYVIAIPGLMAETMIGRYTGKGVIGTFKQIFDDKTLRGLGFVVVIVNFALMTYYLPLVGEILYYAVHSVLFTFMDSAFQPEVFWDSFINSPALTVGTHTAVAIGVAAVLSLGIKDGVERMAKYMIPLMAIALVAVAIRGVTLPGGMEGLSFAFNPDWNYFLRGETWVAALGQALFSTGLGWGVALTFGSYLRKHDDVPLGGALFTAVGNTSIGLLAIFAVFPVVFAFGLEPTAGTSLAFISLVEVFPQMPGGGLWAIVFFLGFFFAAFTSAFALTEPIVTTLDEELGFSRSQTVVGVVGLIWLLGVPSALSQNFLGTMDYMFGNFGLPIATLAVISLVGWKFKPERGRVLDLNRNADIHIGQWWNPIVRFVIPAVMLFIMAYGAVTSLGTENETLMFGGLALMAIILATSLGLAQALNMQTEDERPAVSGGD</sequence>
<dbReference type="PATRIC" id="fig|1855411.3.peg.1998"/>
<dbReference type="PROSITE" id="PS50267">
    <property type="entry name" value="NA_NEUROTRAN_SYMP_3"/>
    <property type="match status" value="1"/>
</dbReference>
<keyword evidence="3 6" id="KW-0812">Transmembrane</keyword>
<dbReference type="Proteomes" id="UP000186165">
    <property type="component" value="Chromosome"/>
</dbReference>
<dbReference type="InterPro" id="IPR047218">
    <property type="entry name" value="YocR/YhdH-like"/>
</dbReference>
<evidence type="ECO:0000313" key="10">
    <source>
        <dbReference type="Proteomes" id="UP000186165"/>
    </source>
</evidence>
<keyword evidence="2" id="KW-0813">Transport</keyword>
<comment type="subcellular location">
    <subcellularLocation>
        <location evidence="1">Membrane</location>
        <topology evidence="1">Multi-pass membrane protein</topology>
    </subcellularLocation>
</comment>
<reference evidence="7 9" key="1">
    <citation type="submission" date="2016-06" db="EMBL/GenBank/DDBJ databases">
        <title>Discovery of anaerobic lithoheterotrophic haloarchaeon capable of sulfur respiration by hydrogen and formate.</title>
        <authorList>
            <person name="Sorokin D.Y."/>
            <person name="Kublanov I.V."/>
            <person name="Roman P."/>
            <person name="Sinninghe Damste J.S."/>
            <person name="Golyshin P.N."/>
            <person name="Rojo D."/>
            <person name="Ciordia S."/>
            <person name="Mena Md.C."/>
            <person name="Ferrer M."/>
            <person name="Smedile F."/>
            <person name="Messina E."/>
            <person name="La Cono V."/>
            <person name="Yakimov M.M."/>
        </authorList>
    </citation>
    <scope>NUCLEOTIDE SEQUENCE [LARGE SCALE GENOMIC DNA]</scope>
    <source>
        <strain evidence="7 9">HTSR1</strain>
    </source>
</reference>
<dbReference type="Pfam" id="PF00209">
    <property type="entry name" value="SNF"/>
    <property type="match status" value="2"/>
</dbReference>
<feature type="transmembrane region" description="Helical" evidence="6">
    <location>
        <begin position="177"/>
        <end position="200"/>
    </location>
</feature>
<dbReference type="InterPro" id="IPR000175">
    <property type="entry name" value="Na/ntran_symport"/>
</dbReference>
<organism evidence="7 9">
    <name type="scientific">Halodesulfurarchaeum formicicum</name>
    <dbReference type="NCBI Taxonomy" id="1873524"/>
    <lineage>
        <taxon>Archaea</taxon>
        <taxon>Methanobacteriati</taxon>
        <taxon>Methanobacteriota</taxon>
        <taxon>Stenosarchaea group</taxon>
        <taxon>Halobacteria</taxon>
        <taxon>Halobacteriales</taxon>
        <taxon>Halobacteriaceae</taxon>
        <taxon>Halodesulfurarchaeum</taxon>
    </lineage>
</organism>
<keyword evidence="5 6" id="KW-0472">Membrane</keyword>
<evidence type="ECO:0000256" key="2">
    <source>
        <dbReference type="ARBA" id="ARBA00022448"/>
    </source>
</evidence>
<evidence type="ECO:0000256" key="6">
    <source>
        <dbReference type="SAM" id="Phobius"/>
    </source>
</evidence>
<dbReference type="EMBL" id="CP016070">
    <property type="protein sequence ID" value="AOW81155.1"/>
    <property type="molecule type" value="Genomic_DNA"/>
</dbReference>
<name>A0A1D8S732_9EURY</name>
<keyword evidence="4 6" id="KW-1133">Transmembrane helix</keyword>
<feature type="transmembrane region" description="Helical" evidence="6">
    <location>
        <begin position="451"/>
        <end position="471"/>
    </location>
</feature>
<dbReference type="KEGG" id="hhsr:HSR6_2069"/>
<dbReference type="GO" id="GO:0016020">
    <property type="term" value="C:membrane"/>
    <property type="evidence" value="ECO:0007669"/>
    <property type="project" value="UniProtKB-SubCell"/>
</dbReference>
<evidence type="ECO:0000313" key="9">
    <source>
        <dbReference type="Proteomes" id="UP000185608"/>
    </source>
</evidence>
<dbReference type="AlphaFoldDB" id="A0A1D8S732"/>
<dbReference type="Proteomes" id="UP000185608">
    <property type="component" value="Chromosome"/>
</dbReference>
<evidence type="ECO:0000256" key="1">
    <source>
        <dbReference type="ARBA" id="ARBA00004141"/>
    </source>
</evidence>
<protein>
    <submittedName>
        <fullName evidence="7">Na+-dependent transporter, SNF family</fullName>
    </submittedName>
</protein>
<dbReference type="KEGG" id="halh:HTSR_1993"/>
<feature type="transmembrane region" description="Helical" evidence="6">
    <location>
        <begin position="45"/>
        <end position="65"/>
    </location>
</feature>
<feature type="transmembrane region" description="Helical" evidence="6">
    <location>
        <begin position="257"/>
        <end position="281"/>
    </location>
</feature>
<evidence type="ECO:0000256" key="4">
    <source>
        <dbReference type="ARBA" id="ARBA00022989"/>
    </source>
</evidence>